<keyword evidence="2" id="KW-1185">Reference proteome</keyword>
<sequence length="266" mass="29991">MDFRFPSRRRKYGTTEKLMPSAVMEYLWQIYFKLFQQIPRKSVNLKCTMLLISAKVDGEFKQRLIAQCERNIIKLRRHSRSDYSRGPEGVISIIPVQSGGTVVTGAVHRTRSRGISTVSREVPSTCNFTSIPKVLRASGCHPEASSSSDIVTRRFNPVTEELAVQSSRTLSNSRPSSNVHHSTAAFRICGVSLRRGKRPSDGFNEIKPRSFLLLLTGPRLRRTRNKSHVEDDEVDEGPADKKCQTTLPRLELRWFPVSSSSSLAIS</sequence>
<gene>
    <name evidence="1" type="ORF">EAG_16272</name>
</gene>
<accession>E2AG99</accession>
<reference evidence="1 2" key="1">
    <citation type="journal article" date="2010" name="Science">
        <title>Genomic comparison of the ants Camponotus floridanus and Harpegnathos saltator.</title>
        <authorList>
            <person name="Bonasio R."/>
            <person name="Zhang G."/>
            <person name="Ye C."/>
            <person name="Mutti N.S."/>
            <person name="Fang X."/>
            <person name="Qin N."/>
            <person name="Donahue G."/>
            <person name="Yang P."/>
            <person name="Li Q."/>
            <person name="Li C."/>
            <person name="Zhang P."/>
            <person name="Huang Z."/>
            <person name="Berger S.L."/>
            <person name="Reinberg D."/>
            <person name="Wang J."/>
            <person name="Liebig J."/>
        </authorList>
    </citation>
    <scope>NUCLEOTIDE SEQUENCE [LARGE SCALE GENOMIC DNA]</scope>
    <source>
        <strain evidence="2">C129</strain>
    </source>
</reference>
<dbReference type="InParanoid" id="E2AG99"/>
<proteinExistence type="predicted"/>
<dbReference type="Proteomes" id="UP000000311">
    <property type="component" value="Unassembled WGS sequence"/>
</dbReference>
<evidence type="ECO:0000313" key="2">
    <source>
        <dbReference type="Proteomes" id="UP000000311"/>
    </source>
</evidence>
<organism evidence="2">
    <name type="scientific">Camponotus floridanus</name>
    <name type="common">Florida carpenter ant</name>
    <dbReference type="NCBI Taxonomy" id="104421"/>
    <lineage>
        <taxon>Eukaryota</taxon>
        <taxon>Metazoa</taxon>
        <taxon>Ecdysozoa</taxon>
        <taxon>Arthropoda</taxon>
        <taxon>Hexapoda</taxon>
        <taxon>Insecta</taxon>
        <taxon>Pterygota</taxon>
        <taxon>Neoptera</taxon>
        <taxon>Endopterygota</taxon>
        <taxon>Hymenoptera</taxon>
        <taxon>Apocrita</taxon>
        <taxon>Aculeata</taxon>
        <taxon>Formicoidea</taxon>
        <taxon>Formicidae</taxon>
        <taxon>Formicinae</taxon>
        <taxon>Camponotus</taxon>
    </lineage>
</organism>
<dbReference type="AlphaFoldDB" id="E2AG99"/>
<protein>
    <submittedName>
        <fullName evidence="1">Uncharacterized protein</fullName>
    </submittedName>
</protein>
<evidence type="ECO:0000313" key="1">
    <source>
        <dbReference type="EMBL" id="EFN67590.1"/>
    </source>
</evidence>
<name>E2AG99_CAMFO</name>
<dbReference type="EMBL" id="GL439266">
    <property type="protein sequence ID" value="EFN67590.1"/>
    <property type="molecule type" value="Genomic_DNA"/>
</dbReference>